<keyword evidence="1" id="KW-1133">Transmembrane helix</keyword>
<dbReference type="OrthoDB" id="9952041at2"/>
<name>A0A0A1M8H0_9BACI</name>
<gene>
    <name evidence="2" type="ORF">BN997_01470</name>
</gene>
<feature type="transmembrane region" description="Helical" evidence="1">
    <location>
        <begin position="66"/>
        <end position="87"/>
    </location>
</feature>
<dbReference type="Proteomes" id="UP000040453">
    <property type="component" value="Unassembled WGS sequence"/>
</dbReference>
<keyword evidence="1" id="KW-0472">Membrane</keyword>
<proteinExistence type="predicted"/>
<dbReference type="EMBL" id="CDGG01000001">
    <property type="protein sequence ID" value="CEI81635.1"/>
    <property type="molecule type" value="Genomic_DNA"/>
</dbReference>
<sequence length="141" mass="15504">MHKQKMISGLLISLGGLISAIQFFFIYSSLDSYEFSEIDTIFPFFPIIELTSGLFDLVSGIFHTGYMIYTFIIMCAAIVVFFLGIIMSVKPHISVAVIAMIFSFFLGSIIPLLLTLSGGSLGLYAISNETQQASKDDEFSA</sequence>
<evidence type="ECO:0000313" key="3">
    <source>
        <dbReference type="Proteomes" id="UP000040453"/>
    </source>
</evidence>
<dbReference type="STRING" id="545501.BN997_01470"/>
<organism evidence="2 3">
    <name type="scientific">Oceanobacillus oncorhynchi</name>
    <dbReference type="NCBI Taxonomy" id="545501"/>
    <lineage>
        <taxon>Bacteria</taxon>
        <taxon>Bacillati</taxon>
        <taxon>Bacillota</taxon>
        <taxon>Bacilli</taxon>
        <taxon>Bacillales</taxon>
        <taxon>Bacillaceae</taxon>
        <taxon>Oceanobacillus</taxon>
    </lineage>
</organism>
<dbReference type="RefSeq" id="WP_042530899.1">
    <property type="nucleotide sequence ID" value="NZ_CDGG01000001.1"/>
</dbReference>
<feature type="transmembrane region" description="Helical" evidence="1">
    <location>
        <begin position="7"/>
        <end position="28"/>
    </location>
</feature>
<keyword evidence="3" id="KW-1185">Reference proteome</keyword>
<feature type="transmembrane region" description="Helical" evidence="1">
    <location>
        <begin position="93"/>
        <end position="114"/>
    </location>
</feature>
<evidence type="ECO:0008006" key="4">
    <source>
        <dbReference type="Google" id="ProtNLM"/>
    </source>
</evidence>
<protein>
    <recommendedName>
        <fullName evidence="4">DUF4064 domain-containing protein</fullName>
    </recommendedName>
</protein>
<dbReference type="AlphaFoldDB" id="A0A0A1M8H0"/>
<evidence type="ECO:0000313" key="2">
    <source>
        <dbReference type="EMBL" id="CEI81635.1"/>
    </source>
</evidence>
<keyword evidence="1" id="KW-0812">Transmembrane</keyword>
<accession>A0A0A1M8H0</accession>
<evidence type="ECO:0000256" key="1">
    <source>
        <dbReference type="SAM" id="Phobius"/>
    </source>
</evidence>
<reference evidence="2 3" key="1">
    <citation type="submission" date="2014-11" db="EMBL/GenBank/DDBJ databases">
        <authorList>
            <person name="Urmite Genomes Urmite Genomes"/>
        </authorList>
    </citation>
    <scope>NUCLEOTIDE SEQUENCE [LARGE SCALE GENOMIC DNA]</scope>
    <source>
        <strain evidence="2 3">Oc5</strain>
    </source>
</reference>